<dbReference type="PANTHER" id="PTHR42201">
    <property type="entry name" value="TAXIS PROTEIN"/>
    <property type="match status" value="1"/>
</dbReference>
<dbReference type="KEGG" id="tgy:X802_00455"/>
<protein>
    <recommendedName>
        <fullName evidence="3">Taxis protein</fullName>
    </recommendedName>
</protein>
<gene>
    <name evidence="1" type="ORF">X802_00455</name>
</gene>
<proteinExistence type="predicted"/>
<dbReference type="EMBL" id="CP007140">
    <property type="protein sequence ID" value="AJC70834.1"/>
    <property type="molecule type" value="Genomic_DNA"/>
</dbReference>
<evidence type="ECO:0000313" key="2">
    <source>
        <dbReference type="Proteomes" id="UP000062043"/>
    </source>
</evidence>
<evidence type="ECO:0000313" key="1">
    <source>
        <dbReference type="EMBL" id="AJC70834.1"/>
    </source>
</evidence>
<dbReference type="AlphaFoldDB" id="A0A0X1KHU5"/>
<dbReference type="GO" id="GO:0006935">
    <property type="term" value="P:chemotaxis"/>
    <property type="evidence" value="ECO:0007669"/>
    <property type="project" value="InterPro"/>
</dbReference>
<dbReference type="OrthoDB" id="227825at2157"/>
<evidence type="ECO:0008006" key="3">
    <source>
        <dbReference type="Google" id="ProtNLM"/>
    </source>
</evidence>
<name>A0A0X1KHU5_9EURY</name>
<accession>A0A0X1KHU5</accession>
<keyword evidence="2" id="KW-1185">Reference proteome</keyword>
<dbReference type="STRING" id="1432656.X802_00455"/>
<dbReference type="PATRIC" id="fig|1432656.3.peg.88"/>
<dbReference type="InterPro" id="IPR007381">
    <property type="entry name" value="CheF1/F2"/>
</dbReference>
<organism evidence="1 2">
    <name type="scientific">Thermococcus guaymasensis DSM 11113</name>
    <dbReference type="NCBI Taxonomy" id="1432656"/>
    <lineage>
        <taxon>Archaea</taxon>
        <taxon>Methanobacteriati</taxon>
        <taxon>Methanobacteriota</taxon>
        <taxon>Thermococci</taxon>
        <taxon>Thermococcales</taxon>
        <taxon>Thermococcaceae</taxon>
        <taxon>Thermococcus</taxon>
    </lineage>
</organism>
<sequence length="288" mass="33120">MFAELRARIAEVVGGNELRDREALLVLSHDGLSVKFLDEKAGEDFFSFAALEDLGFLPPLQWDGPNFTMRFSRDRILILSIGDNPLIYDREKFEAFIHRIFFELLNGVPVLLREAREPWKTAHLKVIGPGKLLIVGEEGEPVLSFSSVTEAKPGEDAVWRLEFYLPSGVRRFEVKIRDRRIRLFVLRYLQRFSQASWGYLVELSREFPQLERELRVPELEPVEREVLGALIAGVDPLDVPGVLRLDVVTVEKTYDSLIRKGLLRIRGIRKIVEPTPLAKKIKWEGDEE</sequence>
<reference evidence="1 2" key="1">
    <citation type="submission" date="2014-01" db="EMBL/GenBank/DDBJ databases">
        <title>Genome sequencing of Thermococcus guaymasensis.</title>
        <authorList>
            <person name="Zhang X."/>
            <person name="Alvare G."/>
            <person name="Fristensky B."/>
            <person name="Chen L."/>
            <person name="Suen T."/>
            <person name="Chen Q."/>
            <person name="Ma K."/>
        </authorList>
    </citation>
    <scope>NUCLEOTIDE SEQUENCE [LARGE SCALE GENOMIC DNA]</scope>
    <source>
        <strain evidence="1 2">DSM 11113</strain>
    </source>
</reference>
<dbReference type="PANTHER" id="PTHR42201:SF1">
    <property type="entry name" value="TAXIS PROTEIN"/>
    <property type="match status" value="1"/>
</dbReference>
<dbReference type="Proteomes" id="UP000062043">
    <property type="component" value="Chromosome"/>
</dbReference>